<reference evidence="7 9" key="2">
    <citation type="submission" date="2016-11" db="EMBL/GenBank/DDBJ databases">
        <title>Whole genomes of Flavobacteriaceae.</title>
        <authorList>
            <person name="Stine C."/>
            <person name="Li C."/>
            <person name="Tadesse D."/>
        </authorList>
    </citation>
    <scope>NUCLEOTIDE SEQUENCE [LARGE SCALE GENOMIC DNA]</scope>
    <source>
        <strain evidence="7 9">ATCC 29551</strain>
    </source>
</reference>
<dbReference type="PROSITE" id="PS51404">
    <property type="entry name" value="DYP_PEROXIDASE"/>
    <property type="match status" value="1"/>
</dbReference>
<dbReference type="GO" id="GO:0005829">
    <property type="term" value="C:cytosol"/>
    <property type="evidence" value="ECO:0007669"/>
    <property type="project" value="TreeGrafter"/>
</dbReference>
<dbReference type="EMBL" id="JPRM01000012">
    <property type="protein sequence ID" value="KFF16958.1"/>
    <property type="molecule type" value="Genomic_DNA"/>
</dbReference>
<dbReference type="AlphaFoldDB" id="A0A086AJU4"/>
<protein>
    <recommendedName>
        <fullName evidence="10">Peroxidase</fullName>
    </recommendedName>
</protein>
<accession>A0A086AJU4</accession>
<evidence type="ECO:0000313" key="7">
    <source>
        <dbReference type="EMBL" id="OXA97751.1"/>
    </source>
</evidence>
<dbReference type="RefSeq" id="WP_035621144.1">
    <property type="nucleotide sequence ID" value="NZ_JBEWQG010000007.1"/>
</dbReference>
<sequence length="486" mass="53714">MSTIQLPNVAKPDLQDIQGLIIRGYTHPCSVHMLFKFSKDSLLIEYIRGFFKDLLPYLQNAEDWGPLKPEYMLNIGLTANGIAITNPELNVLASSFSATFKKGPWDKNNAQQSLGDYDAGAPKNWWFNNIKNEEIHCVVHAYAMNPGALDKIAEIITAAAKKSNEAVTELKPLLPNKGGFNQPKSGRLEQYPLIPDDYVHFRYRDSIDNPDLNDNPAGKDEQDLNNFLIGYSTLPNPIPGPLSGPEAKFAKNGCYNAFRILHQDTETFNTFLEEQAEIVAPKINQSKEYTVEWLAAKLCGRWRNGSPLVLSPDKPEHDTSKSTDFMYKANDDMKGTKCPFSAHTRVSNPRDEGVEVAGSSLVPRILRRGMAYGAPIAVDPKADRGLIGLFLCGDLSSQFETIYGWINLNNFSPVFPPADNTPQDPMIANRIVPAQSNIDPNFTIPMPDGSKIIIPGPLPQFVVTRGTAYFLLPSISSLKGIAEGTA</sequence>
<evidence type="ECO:0000256" key="2">
    <source>
        <dbReference type="ARBA" id="ARBA00022559"/>
    </source>
</evidence>
<proteinExistence type="predicted"/>
<evidence type="ECO:0000256" key="4">
    <source>
        <dbReference type="ARBA" id="ARBA00023002"/>
    </source>
</evidence>
<dbReference type="PANTHER" id="PTHR30521:SF5">
    <property type="entry name" value="BLR4509 PROTEIN"/>
    <property type="match status" value="1"/>
</dbReference>
<evidence type="ECO:0000256" key="5">
    <source>
        <dbReference type="ARBA" id="ARBA00023004"/>
    </source>
</evidence>
<keyword evidence="2" id="KW-0575">Peroxidase</keyword>
<dbReference type="SUPFAM" id="SSF54909">
    <property type="entry name" value="Dimeric alpha+beta barrel"/>
    <property type="match status" value="1"/>
</dbReference>
<keyword evidence="5" id="KW-0408">Iron</keyword>
<dbReference type="eggNOG" id="COG2837">
    <property type="taxonomic scope" value="Bacteria"/>
</dbReference>
<dbReference type="Proteomes" id="UP000028712">
    <property type="component" value="Unassembled WGS sequence"/>
</dbReference>
<dbReference type="OrthoDB" id="9781066at2"/>
<dbReference type="EMBL" id="MUGY01000002">
    <property type="protein sequence ID" value="OXA97751.1"/>
    <property type="molecule type" value="Genomic_DNA"/>
</dbReference>
<dbReference type="GO" id="GO:0020037">
    <property type="term" value="F:heme binding"/>
    <property type="evidence" value="ECO:0007669"/>
    <property type="project" value="InterPro"/>
</dbReference>
<comment type="cofactor">
    <cofactor evidence="1">
        <name>heme b</name>
        <dbReference type="ChEBI" id="CHEBI:60344"/>
    </cofactor>
</comment>
<dbReference type="Proteomes" id="UP000198424">
    <property type="component" value="Unassembled WGS sequence"/>
</dbReference>
<evidence type="ECO:0008006" key="10">
    <source>
        <dbReference type="Google" id="ProtNLM"/>
    </source>
</evidence>
<dbReference type="GO" id="GO:0004601">
    <property type="term" value="F:peroxidase activity"/>
    <property type="evidence" value="ECO:0007669"/>
    <property type="project" value="UniProtKB-KW"/>
</dbReference>
<dbReference type="PANTHER" id="PTHR30521">
    <property type="entry name" value="DEFERROCHELATASE/PEROXIDASE"/>
    <property type="match status" value="1"/>
</dbReference>
<dbReference type="STRING" id="991.IW20_09345"/>
<dbReference type="InterPro" id="IPR006314">
    <property type="entry name" value="Dyp_peroxidase"/>
</dbReference>
<evidence type="ECO:0000313" key="9">
    <source>
        <dbReference type="Proteomes" id="UP000198424"/>
    </source>
</evidence>
<evidence type="ECO:0000256" key="3">
    <source>
        <dbReference type="ARBA" id="ARBA00022723"/>
    </source>
</evidence>
<comment type="caution">
    <text evidence="6">The sequence shown here is derived from an EMBL/GenBank/DDBJ whole genome shotgun (WGS) entry which is preliminary data.</text>
</comment>
<dbReference type="InterPro" id="IPR011008">
    <property type="entry name" value="Dimeric_a/b-barrel"/>
</dbReference>
<organism evidence="6 8">
    <name type="scientific">Flavobacterium hydatis</name>
    <name type="common">Cytophaga aquatilis</name>
    <dbReference type="NCBI Taxonomy" id="991"/>
    <lineage>
        <taxon>Bacteria</taxon>
        <taxon>Pseudomonadati</taxon>
        <taxon>Bacteroidota</taxon>
        <taxon>Flavobacteriia</taxon>
        <taxon>Flavobacteriales</taxon>
        <taxon>Flavobacteriaceae</taxon>
        <taxon>Flavobacterium</taxon>
    </lineage>
</organism>
<evidence type="ECO:0000256" key="1">
    <source>
        <dbReference type="ARBA" id="ARBA00001970"/>
    </source>
</evidence>
<keyword evidence="9" id="KW-1185">Reference proteome</keyword>
<gene>
    <name evidence="7" type="ORF">B0A62_02515</name>
    <name evidence="6" type="ORF">IW20_09345</name>
</gene>
<keyword evidence="4" id="KW-0560">Oxidoreductase</keyword>
<keyword evidence="3" id="KW-0479">Metal-binding</keyword>
<dbReference type="GO" id="GO:0046872">
    <property type="term" value="F:metal ion binding"/>
    <property type="evidence" value="ECO:0007669"/>
    <property type="project" value="UniProtKB-KW"/>
</dbReference>
<evidence type="ECO:0000313" key="6">
    <source>
        <dbReference type="EMBL" id="KFF16958.1"/>
    </source>
</evidence>
<reference evidence="6 8" key="1">
    <citation type="submission" date="2014-07" db="EMBL/GenBank/DDBJ databases">
        <title>Genome of Flavobacterium hydatis DSM 2063.</title>
        <authorList>
            <person name="Pipes S.E."/>
            <person name="Stropko S.J."/>
            <person name="Newman J.D."/>
        </authorList>
    </citation>
    <scope>NUCLEOTIDE SEQUENCE [LARGE SCALE GENOMIC DNA]</scope>
    <source>
        <strain evidence="6 8">DSM 2063</strain>
    </source>
</reference>
<evidence type="ECO:0000313" key="8">
    <source>
        <dbReference type="Proteomes" id="UP000028712"/>
    </source>
</evidence>
<name>A0A086AJU4_FLAHY</name>